<reference evidence="2" key="1">
    <citation type="submission" date="2022-11" db="EMBL/GenBank/DDBJ databases">
        <title>Genome Resource of Sclerotinia nivalis Strain SnTB1, a Plant Pathogen Isolated from American Ginseng.</title>
        <authorList>
            <person name="Fan S."/>
        </authorList>
    </citation>
    <scope>NUCLEOTIDE SEQUENCE</scope>
    <source>
        <strain evidence="2">SnTB1</strain>
    </source>
</reference>
<comment type="caution">
    <text evidence="2">The sequence shown here is derived from an EMBL/GenBank/DDBJ whole genome shotgun (WGS) entry which is preliminary data.</text>
</comment>
<keyword evidence="1" id="KW-0812">Transmembrane</keyword>
<evidence type="ECO:0000256" key="1">
    <source>
        <dbReference type="SAM" id="Phobius"/>
    </source>
</evidence>
<feature type="transmembrane region" description="Helical" evidence="1">
    <location>
        <begin position="168"/>
        <end position="187"/>
    </location>
</feature>
<name>A0A9X0AK32_9HELO</name>
<dbReference type="SUPFAM" id="SSF101447">
    <property type="entry name" value="Formin homology 2 domain (FH2 domain)"/>
    <property type="match status" value="1"/>
</dbReference>
<dbReference type="PANTHER" id="PTHR28092:SF1">
    <property type="entry name" value="FACTOR-INDUCED GENE 1 PROTEIN"/>
    <property type="match status" value="1"/>
</dbReference>
<keyword evidence="1" id="KW-1133">Transmembrane helix</keyword>
<dbReference type="GO" id="GO:0000747">
    <property type="term" value="P:conjugation with cellular fusion"/>
    <property type="evidence" value="ECO:0007669"/>
    <property type="project" value="TreeGrafter"/>
</dbReference>
<dbReference type="OrthoDB" id="3550957at2759"/>
<dbReference type="GO" id="GO:0016020">
    <property type="term" value="C:membrane"/>
    <property type="evidence" value="ECO:0007669"/>
    <property type="project" value="InterPro"/>
</dbReference>
<dbReference type="Proteomes" id="UP001152300">
    <property type="component" value="Unassembled WGS sequence"/>
</dbReference>
<accession>A0A9X0AK32</accession>
<dbReference type="PANTHER" id="PTHR28092">
    <property type="entry name" value="FACTOR-INDUCED GENE 1 PROTEIN"/>
    <property type="match status" value="1"/>
</dbReference>
<proteinExistence type="predicted"/>
<evidence type="ECO:0000313" key="2">
    <source>
        <dbReference type="EMBL" id="KAJ8064150.1"/>
    </source>
</evidence>
<organism evidence="2 3">
    <name type="scientific">Sclerotinia nivalis</name>
    <dbReference type="NCBI Taxonomy" id="352851"/>
    <lineage>
        <taxon>Eukaryota</taxon>
        <taxon>Fungi</taxon>
        <taxon>Dikarya</taxon>
        <taxon>Ascomycota</taxon>
        <taxon>Pezizomycotina</taxon>
        <taxon>Leotiomycetes</taxon>
        <taxon>Helotiales</taxon>
        <taxon>Sclerotiniaceae</taxon>
        <taxon>Sclerotinia</taxon>
    </lineage>
</organism>
<dbReference type="Pfam" id="PF12351">
    <property type="entry name" value="Fig1"/>
    <property type="match status" value="1"/>
</dbReference>
<gene>
    <name evidence="2" type="ORF">OCU04_006504</name>
</gene>
<evidence type="ECO:0000313" key="3">
    <source>
        <dbReference type="Proteomes" id="UP001152300"/>
    </source>
</evidence>
<dbReference type="EMBL" id="JAPEIS010000007">
    <property type="protein sequence ID" value="KAJ8064150.1"/>
    <property type="molecule type" value="Genomic_DNA"/>
</dbReference>
<keyword evidence="3" id="KW-1185">Reference proteome</keyword>
<sequence length="295" mass="32495">MDVILGRIKTSLTYSWIEKGELWTTIHGISALSMQDNWLSNEPPPPPPPPPPRQHATLVDAGCVSQHTRNIYLLSLSYSHDISRQTSIAQEVNRNITTIVTEIAKNGSVTIRTGFRGMCLTLDEASWDCSESAKILANMFGTSGETNLDPLNIIRIADTVRKRIAFDGLLYISLTFALITITILSFIPSWKTEKDSDTGSEREVKPFPSRKISNTVCAASGSAAIFAFVSVLWQHLAAVSALKIIENMSYGGLMGKVGTNSMVVGWLGVLMLWLAFMGCLLMVLSLRKVRRTFGR</sequence>
<dbReference type="AlphaFoldDB" id="A0A9X0AK32"/>
<feature type="transmembrane region" description="Helical" evidence="1">
    <location>
        <begin position="263"/>
        <end position="286"/>
    </location>
</feature>
<protein>
    <submittedName>
        <fullName evidence="2">Uncharacterized protein</fullName>
    </submittedName>
</protein>
<dbReference type="InterPro" id="IPR033481">
    <property type="entry name" value="Dni1/Fig1"/>
</dbReference>
<keyword evidence="1" id="KW-0472">Membrane</keyword>
<dbReference type="GO" id="GO:0043332">
    <property type="term" value="C:mating projection tip"/>
    <property type="evidence" value="ECO:0007669"/>
    <property type="project" value="TreeGrafter"/>
</dbReference>